<protein>
    <submittedName>
        <fullName evidence="1">Uncharacterized protein</fullName>
    </submittedName>
</protein>
<evidence type="ECO:0000313" key="1">
    <source>
        <dbReference type="EMBL" id="AKA59413.1"/>
    </source>
</evidence>
<proteinExistence type="predicted"/>
<accession>A0A0E3JHV0</accession>
<sequence length="106" mass="11559">MLQSDPDVWERAAALADEVVAGVREGRPAEWLEEVLGSALLDAMRRERERCAAIADGRAELWLANEERMSSGAWPASAAADARERRKEALVIADALRADVPLPPPV</sequence>
<dbReference type="EMBL" id="KP830092">
    <property type="protein sequence ID" value="AKA59413.1"/>
    <property type="molecule type" value="Genomic_DNA"/>
</dbReference>
<reference evidence="1" key="1">
    <citation type="journal article" date="2015" name="Proc. Natl. Acad. Sci. U.S.A.">
        <title>Multiplexed metagenome mining using short DNA sequence tags facilitates targeted discovery of epoxyketone proteasome inhibitors.</title>
        <authorList>
            <person name="Owen J.G."/>
            <person name="Charlop-Powers Z."/>
            <person name="Smith A.G."/>
            <person name="Ternei M.A."/>
            <person name="Calle P.Y."/>
            <person name="Reddy B.V."/>
            <person name="Montiel D."/>
            <person name="Brady S.F."/>
        </authorList>
    </citation>
    <scope>NUCLEOTIDE SEQUENCE</scope>
</reference>
<dbReference type="AlphaFoldDB" id="A0A0E3JHV0"/>
<organism evidence="1">
    <name type="scientific">uncultured bacterium AB_1383</name>
    <dbReference type="NCBI Taxonomy" id="1630010"/>
    <lineage>
        <taxon>Bacteria</taxon>
        <taxon>environmental samples</taxon>
    </lineage>
</organism>
<name>A0A0E3JHV0_9BACT</name>